<keyword evidence="2" id="KW-1185">Reference proteome</keyword>
<name>A0ABT6FEZ9_9BACT</name>
<sequence>MNATMTGRADAGVPAELTALRERIRALPSEARAELEPLMDDVLEQAMFRSRVLTIARDALERYRLDLAAMRFDLEATRRERESLRGRRGE</sequence>
<accession>A0ABT6FEZ9</accession>
<dbReference type="EMBL" id="JARRAG010000002">
    <property type="protein sequence ID" value="MDG3006153.1"/>
    <property type="molecule type" value="Genomic_DNA"/>
</dbReference>
<gene>
    <name evidence="1" type="ORF">PZE19_20465</name>
</gene>
<dbReference type="RefSeq" id="WP_277862454.1">
    <property type="nucleotide sequence ID" value="NZ_JARRAG010000002.1"/>
</dbReference>
<proteinExistence type="predicted"/>
<comment type="caution">
    <text evidence="1">The sequence shown here is derived from an EMBL/GenBank/DDBJ whole genome shotgun (WGS) entry which is preliminary data.</text>
</comment>
<evidence type="ECO:0000313" key="2">
    <source>
        <dbReference type="Proteomes" id="UP001216907"/>
    </source>
</evidence>
<organism evidence="1 2">
    <name type="scientific">Paludisphaera mucosa</name>
    <dbReference type="NCBI Taxonomy" id="3030827"/>
    <lineage>
        <taxon>Bacteria</taxon>
        <taxon>Pseudomonadati</taxon>
        <taxon>Planctomycetota</taxon>
        <taxon>Planctomycetia</taxon>
        <taxon>Isosphaerales</taxon>
        <taxon>Isosphaeraceae</taxon>
        <taxon>Paludisphaera</taxon>
    </lineage>
</organism>
<reference evidence="1 2" key="1">
    <citation type="submission" date="2023-03" db="EMBL/GenBank/DDBJ databases">
        <title>Paludisphaera mucosa sp. nov. a novel planctomycete from northern fen.</title>
        <authorList>
            <person name="Ivanova A."/>
        </authorList>
    </citation>
    <scope>NUCLEOTIDE SEQUENCE [LARGE SCALE GENOMIC DNA]</scope>
    <source>
        <strain evidence="1 2">Pla2</strain>
    </source>
</reference>
<evidence type="ECO:0000313" key="1">
    <source>
        <dbReference type="EMBL" id="MDG3006153.1"/>
    </source>
</evidence>
<protein>
    <submittedName>
        <fullName evidence="1">Uncharacterized protein</fullName>
    </submittedName>
</protein>
<dbReference type="Proteomes" id="UP001216907">
    <property type="component" value="Unassembled WGS sequence"/>
</dbReference>